<feature type="region of interest" description="Disordered" evidence="3">
    <location>
        <begin position="1"/>
        <end position="49"/>
    </location>
</feature>
<feature type="compositionally biased region" description="Polar residues" evidence="3">
    <location>
        <begin position="146"/>
        <end position="162"/>
    </location>
</feature>
<dbReference type="SUPFAM" id="SSF46785">
    <property type="entry name" value="Winged helix' DNA-binding domain"/>
    <property type="match status" value="1"/>
</dbReference>
<dbReference type="OrthoDB" id="340227at2759"/>
<feature type="compositionally biased region" description="Basic residues" evidence="3">
    <location>
        <begin position="220"/>
        <end position="235"/>
    </location>
</feature>
<evidence type="ECO:0000256" key="1">
    <source>
        <dbReference type="ARBA" id="ARBA00022884"/>
    </source>
</evidence>
<feature type="compositionally biased region" description="Polar residues" evidence="3">
    <location>
        <begin position="176"/>
        <end position="190"/>
    </location>
</feature>
<dbReference type="FunFam" id="1.10.10.10:FF:000131">
    <property type="entry name" value="la-related protein 1B isoform X2"/>
    <property type="match status" value="1"/>
</dbReference>
<reference evidence="5" key="1">
    <citation type="journal article" date="2020" name="Fungal Divers.">
        <title>Resolving the Mortierellaceae phylogeny through synthesis of multi-gene phylogenetics and phylogenomics.</title>
        <authorList>
            <person name="Vandepol N."/>
            <person name="Liber J."/>
            <person name="Desiro A."/>
            <person name="Na H."/>
            <person name="Kennedy M."/>
            <person name="Barry K."/>
            <person name="Grigoriev I.V."/>
            <person name="Miller A.N."/>
            <person name="O'Donnell K."/>
            <person name="Stajich J.E."/>
            <person name="Bonito G."/>
        </authorList>
    </citation>
    <scope>NUCLEOTIDE SEQUENCE</scope>
    <source>
        <strain evidence="5">MES-2147</strain>
    </source>
</reference>
<dbReference type="AlphaFoldDB" id="A0A9P6MEP9"/>
<dbReference type="SMART" id="SM00715">
    <property type="entry name" value="LA"/>
    <property type="match status" value="1"/>
</dbReference>
<feature type="compositionally biased region" description="Low complexity" evidence="3">
    <location>
        <begin position="537"/>
        <end position="561"/>
    </location>
</feature>
<feature type="region of interest" description="Disordered" evidence="3">
    <location>
        <begin position="536"/>
        <end position="571"/>
    </location>
</feature>
<dbReference type="Gene3D" id="1.10.10.10">
    <property type="entry name" value="Winged helix-like DNA-binding domain superfamily/Winged helix DNA-binding domain"/>
    <property type="match status" value="1"/>
</dbReference>
<feature type="compositionally biased region" description="Low complexity" evidence="3">
    <location>
        <begin position="14"/>
        <end position="35"/>
    </location>
</feature>
<dbReference type="PANTHER" id="PTHR22792:SF132">
    <property type="entry name" value="LA-RELATED PROTEIN 1"/>
    <property type="match status" value="1"/>
</dbReference>
<dbReference type="GO" id="GO:0003723">
    <property type="term" value="F:RNA binding"/>
    <property type="evidence" value="ECO:0007669"/>
    <property type="project" value="UniProtKB-UniRule"/>
</dbReference>
<dbReference type="InterPro" id="IPR006630">
    <property type="entry name" value="La_HTH"/>
</dbReference>
<feature type="non-terminal residue" evidence="5">
    <location>
        <position position="571"/>
    </location>
</feature>
<dbReference type="InterPro" id="IPR036390">
    <property type="entry name" value="WH_DNA-bd_sf"/>
</dbReference>
<evidence type="ECO:0000313" key="5">
    <source>
        <dbReference type="EMBL" id="KAF9995317.1"/>
    </source>
</evidence>
<dbReference type="PANTHER" id="PTHR22792">
    <property type="entry name" value="LUPUS LA PROTEIN-RELATED"/>
    <property type="match status" value="1"/>
</dbReference>
<comment type="caution">
    <text evidence="5">The sequence shown here is derived from an EMBL/GenBank/DDBJ whole genome shotgun (WGS) entry which is preliminary data.</text>
</comment>
<evidence type="ECO:0000259" key="4">
    <source>
        <dbReference type="PROSITE" id="PS50961"/>
    </source>
</evidence>
<dbReference type="Proteomes" id="UP000749646">
    <property type="component" value="Unassembled WGS sequence"/>
</dbReference>
<keyword evidence="1 2" id="KW-0694">RNA-binding</keyword>
<keyword evidence="6" id="KW-1185">Reference proteome</keyword>
<evidence type="ECO:0000256" key="2">
    <source>
        <dbReference type="PROSITE-ProRule" id="PRU00332"/>
    </source>
</evidence>
<feature type="domain" description="HTH La-type RNA-binding" evidence="4">
    <location>
        <begin position="262"/>
        <end position="351"/>
    </location>
</feature>
<proteinExistence type="predicted"/>
<gene>
    <name evidence="5" type="ORF">BGZ65_009031</name>
</gene>
<dbReference type="EMBL" id="JAAAHW010001377">
    <property type="protein sequence ID" value="KAF9995317.1"/>
    <property type="molecule type" value="Genomic_DNA"/>
</dbReference>
<dbReference type="GO" id="GO:0010494">
    <property type="term" value="C:cytoplasmic stress granule"/>
    <property type="evidence" value="ECO:0007669"/>
    <property type="project" value="TreeGrafter"/>
</dbReference>
<dbReference type="GO" id="GO:0045727">
    <property type="term" value="P:positive regulation of translation"/>
    <property type="evidence" value="ECO:0007669"/>
    <property type="project" value="TreeGrafter"/>
</dbReference>
<dbReference type="InterPro" id="IPR036388">
    <property type="entry name" value="WH-like_DNA-bd_sf"/>
</dbReference>
<dbReference type="Pfam" id="PF05383">
    <property type="entry name" value="La"/>
    <property type="match status" value="1"/>
</dbReference>
<sequence length="571" mass="63201">QTLNKTAETSELHASPAATTESATSSSAAAAAVEAATEKKAASPPPVNVWKVRKESMNSATAPASNTDVVDTEKRVESIIENIKEVTLDAKDDSKKSKKNKSKQAVLPSLDDTNVWPDPSASAEKETKQESLATAAPISRKDKNKWTQYTPNITHSTPTPSTKNHDGHGRRRKTSNLDTKASNGQDSHASTAKAAEGQATHSRRASVPSIFDAEPFNNHSGHRNHTRQHNGRGRGSKSNGARSNYRASIGHTTYFYQHGVPHNDTEALKSFILQQMEYYFSIENLCKDVYLRTQMDSEGYVPLSLIANFNRVKSLTIDTALIKAAIKDSNVIELSGDKIRKKGDWATWIFPKEDGMVPFQPTRSTFMAGPNLVTIASSDFTDPIEDDWHVKQSKAKKRASMIHPTPASQSAAVPGPNDDDEVFQFDDDNILGSSRSGTVQKYYVSDDEDDDDDEFDDDTVAKILIVTQKKKDRTHGSYERKAMNDEINDMINEGLYHYEIDLQRKRNNNNNNRGTLAQSNKKVEMIPEEQFVTLAGSQSRSNNINLSSSFNSQQNNYQPSNGETNAKGKEK</sequence>
<feature type="non-terminal residue" evidence="5">
    <location>
        <position position="1"/>
    </location>
</feature>
<protein>
    <recommendedName>
        <fullName evidence="4">HTH La-type RNA-binding domain-containing protein</fullName>
    </recommendedName>
</protein>
<dbReference type="GO" id="GO:0005829">
    <property type="term" value="C:cytosol"/>
    <property type="evidence" value="ECO:0007669"/>
    <property type="project" value="TreeGrafter"/>
</dbReference>
<name>A0A9P6MEP9_9FUNG</name>
<dbReference type="PROSITE" id="PS50961">
    <property type="entry name" value="HTH_LA"/>
    <property type="match status" value="1"/>
</dbReference>
<feature type="compositionally biased region" description="Basic and acidic residues" evidence="3">
    <location>
        <begin position="86"/>
        <end position="95"/>
    </location>
</feature>
<feature type="region of interest" description="Disordered" evidence="3">
    <location>
        <begin position="86"/>
        <end position="243"/>
    </location>
</feature>
<evidence type="ECO:0000256" key="3">
    <source>
        <dbReference type="SAM" id="MobiDB-lite"/>
    </source>
</evidence>
<organism evidence="5 6">
    <name type="scientific">Modicella reniformis</name>
    <dbReference type="NCBI Taxonomy" id="1440133"/>
    <lineage>
        <taxon>Eukaryota</taxon>
        <taxon>Fungi</taxon>
        <taxon>Fungi incertae sedis</taxon>
        <taxon>Mucoromycota</taxon>
        <taxon>Mortierellomycotina</taxon>
        <taxon>Mortierellomycetes</taxon>
        <taxon>Mortierellales</taxon>
        <taxon>Mortierellaceae</taxon>
        <taxon>Modicella</taxon>
    </lineage>
</organism>
<feature type="region of interest" description="Disordered" evidence="3">
    <location>
        <begin position="395"/>
        <end position="431"/>
    </location>
</feature>
<feature type="compositionally biased region" description="Acidic residues" evidence="3">
    <location>
        <begin position="417"/>
        <end position="429"/>
    </location>
</feature>
<evidence type="ECO:0000313" key="6">
    <source>
        <dbReference type="Proteomes" id="UP000749646"/>
    </source>
</evidence>
<accession>A0A9P6MEP9</accession>
<dbReference type="CDD" id="cd07323">
    <property type="entry name" value="LAM"/>
    <property type="match status" value="1"/>
</dbReference>
<dbReference type="InterPro" id="IPR045180">
    <property type="entry name" value="La_dom_prot"/>
</dbReference>